<sequence length="12" mass="1428">MHNINNSHRTCT</sequence>
<proteinExistence type="predicted"/>
<reference evidence="1" key="1">
    <citation type="submission" date="2014-09" db="EMBL/GenBank/DDBJ databases">
        <authorList>
            <person name="Magalhaes I.L.F."/>
            <person name="Oliveira U."/>
            <person name="Santos F.R."/>
            <person name="Vidigal T.H.D.A."/>
            <person name="Brescovit A.D."/>
            <person name="Santos A.J."/>
        </authorList>
    </citation>
    <scope>NUCLEOTIDE SEQUENCE</scope>
    <source>
        <tissue evidence="1">Shoot tissue taken approximately 20 cm above the soil surface</tissue>
    </source>
</reference>
<accession>A0A0A9BAV6</accession>
<protein>
    <submittedName>
        <fullName evidence="1">Uncharacterized protein</fullName>
    </submittedName>
</protein>
<dbReference type="EMBL" id="GBRH01239540">
    <property type="protein sequence ID" value="JAD58355.1"/>
    <property type="molecule type" value="Transcribed_RNA"/>
</dbReference>
<reference evidence="1" key="2">
    <citation type="journal article" date="2015" name="Data Brief">
        <title>Shoot transcriptome of the giant reed, Arundo donax.</title>
        <authorList>
            <person name="Barrero R.A."/>
            <person name="Guerrero F.D."/>
            <person name="Moolhuijzen P."/>
            <person name="Goolsby J.A."/>
            <person name="Tidwell J."/>
            <person name="Bellgard S.E."/>
            <person name="Bellgard M.I."/>
        </authorList>
    </citation>
    <scope>NUCLEOTIDE SEQUENCE</scope>
    <source>
        <tissue evidence="1">Shoot tissue taken approximately 20 cm above the soil surface</tissue>
    </source>
</reference>
<name>A0A0A9BAV6_ARUDO</name>
<evidence type="ECO:0000313" key="1">
    <source>
        <dbReference type="EMBL" id="JAD58355.1"/>
    </source>
</evidence>
<organism evidence="1">
    <name type="scientific">Arundo donax</name>
    <name type="common">Giant reed</name>
    <name type="synonym">Donax arundinaceus</name>
    <dbReference type="NCBI Taxonomy" id="35708"/>
    <lineage>
        <taxon>Eukaryota</taxon>
        <taxon>Viridiplantae</taxon>
        <taxon>Streptophyta</taxon>
        <taxon>Embryophyta</taxon>
        <taxon>Tracheophyta</taxon>
        <taxon>Spermatophyta</taxon>
        <taxon>Magnoliopsida</taxon>
        <taxon>Liliopsida</taxon>
        <taxon>Poales</taxon>
        <taxon>Poaceae</taxon>
        <taxon>PACMAD clade</taxon>
        <taxon>Arundinoideae</taxon>
        <taxon>Arundineae</taxon>
        <taxon>Arundo</taxon>
    </lineage>
</organism>